<proteinExistence type="predicted"/>
<accession>A0A554VN21</accession>
<comment type="caution">
    <text evidence="1">The sequence shown here is derived from an EMBL/GenBank/DDBJ whole genome shotgun (WGS) entry which is preliminary data.</text>
</comment>
<dbReference type="Proteomes" id="UP000318833">
    <property type="component" value="Unassembled WGS sequence"/>
</dbReference>
<dbReference type="OrthoDB" id="1451662at2"/>
<sequence length="68" mass="8226">MKDESKKHKDFFNIPEHTSIPFDLHYICVSEKENTDDIKKFHYMKKYKSKGVILDFYKKNSNILEIDI</sequence>
<dbReference type="EMBL" id="VLNR01000011">
    <property type="protein sequence ID" value="TSE09737.1"/>
    <property type="molecule type" value="Genomic_DNA"/>
</dbReference>
<name>A0A554VN21_9FLAO</name>
<evidence type="ECO:0000313" key="1">
    <source>
        <dbReference type="EMBL" id="TSE09737.1"/>
    </source>
</evidence>
<dbReference type="AlphaFoldDB" id="A0A554VN21"/>
<evidence type="ECO:0000313" key="2">
    <source>
        <dbReference type="Proteomes" id="UP000318833"/>
    </source>
</evidence>
<gene>
    <name evidence="1" type="ORF">FOF46_06905</name>
</gene>
<organism evidence="1 2">
    <name type="scientific">Aquimarina algiphila</name>
    <dbReference type="NCBI Taxonomy" id="2047982"/>
    <lineage>
        <taxon>Bacteria</taxon>
        <taxon>Pseudomonadati</taxon>
        <taxon>Bacteroidota</taxon>
        <taxon>Flavobacteriia</taxon>
        <taxon>Flavobacteriales</taxon>
        <taxon>Flavobacteriaceae</taxon>
        <taxon>Aquimarina</taxon>
    </lineage>
</organism>
<dbReference type="RefSeq" id="WP_143915944.1">
    <property type="nucleotide sequence ID" value="NZ_CANMIK010000013.1"/>
</dbReference>
<keyword evidence="2" id="KW-1185">Reference proteome</keyword>
<reference evidence="1 2" key="1">
    <citation type="submission" date="2019-07" db="EMBL/GenBank/DDBJ databases">
        <title>The draft genome sequence of Aquimarina algiphila M91.</title>
        <authorList>
            <person name="Meng X."/>
        </authorList>
    </citation>
    <scope>NUCLEOTIDE SEQUENCE [LARGE SCALE GENOMIC DNA]</scope>
    <source>
        <strain evidence="1 2">M91</strain>
    </source>
</reference>
<protein>
    <submittedName>
        <fullName evidence="1">Uncharacterized protein</fullName>
    </submittedName>
</protein>